<protein>
    <submittedName>
        <fullName evidence="7">Oxidoreductase</fullName>
    </submittedName>
</protein>
<evidence type="ECO:0000256" key="5">
    <source>
        <dbReference type="PIRSR" id="PIRSR604574-2"/>
    </source>
</evidence>
<evidence type="ECO:0000256" key="1">
    <source>
        <dbReference type="ARBA" id="ARBA00022723"/>
    </source>
</evidence>
<sequence>MPHIKELNAHERPPEAIRQRYKSLQKATLSEINTDGTIIDLKALNPNNLPDNISLSHWVSSHGLRPVFKQFAGEHEDSLPEAIPVYTHRSVSGLQMVPSIFPSAVQVELLSRLFHRDLSNPEHRTNLHLHYHVTYPGQAESQTDTAVSPPEDGSTVPQIVSFFEDDSSSVLFPRDPQVHKPITVQQMLTKKLRWVTLGAFPQTKAEAAILNVYSPGDTLSPHRDVSEECDVGLISISFGCDGLFLISHDDGTDCEVIRLRSGDAVYMDGTSRFAWHAVPKIVPGTCPDWLADWPCCTSETPDKTAFGKWRGWMAGKRVNLNVRQMSATESHG</sequence>
<dbReference type="SUPFAM" id="SSF51197">
    <property type="entry name" value="Clavaminate synthase-like"/>
    <property type="match status" value="1"/>
</dbReference>
<dbReference type="PANTHER" id="PTHR16557:SF2">
    <property type="entry name" value="NUCLEIC ACID DIOXYGENASE ALKBH1"/>
    <property type="match status" value="1"/>
</dbReference>
<dbReference type="EMBL" id="MSZS01000003">
    <property type="protein sequence ID" value="PKX95572.1"/>
    <property type="molecule type" value="Genomic_DNA"/>
</dbReference>
<evidence type="ECO:0000259" key="6">
    <source>
        <dbReference type="PROSITE" id="PS51471"/>
    </source>
</evidence>
<comment type="caution">
    <text evidence="7">The sequence shown here is derived from an EMBL/GenBank/DDBJ whole genome shotgun (WGS) entry which is preliminary data.</text>
</comment>
<keyword evidence="2" id="KW-0223">Dioxygenase</keyword>
<dbReference type="VEuPathDB" id="FungiDB:P174DRAFT_481758"/>
<dbReference type="AlphaFoldDB" id="A0A2I1CD77"/>
<dbReference type="Proteomes" id="UP000234474">
    <property type="component" value="Unassembled WGS sequence"/>
</dbReference>
<dbReference type="GeneID" id="36538058"/>
<keyword evidence="3" id="KW-0560">Oxidoreductase</keyword>
<evidence type="ECO:0000256" key="2">
    <source>
        <dbReference type="ARBA" id="ARBA00022964"/>
    </source>
</evidence>
<organism evidence="7 8">
    <name type="scientific">Aspergillus novofumigatus (strain IBT 16806)</name>
    <dbReference type="NCBI Taxonomy" id="1392255"/>
    <lineage>
        <taxon>Eukaryota</taxon>
        <taxon>Fungi</taxon>
        <taxon>Dikarya</taxon>
        <taxon>Ascomycota</taxon>
        <taxon>Pezizomycotina</taxon>
        <taxon>Eurotiomycetes</taxon>
        <taxon>Eurotiomycetidae</taxon>
        <taxon>Eurotiales</taxon>
        <taxon>Aspergillaceae</taxon>
        <taxon>Aspergillus</taxon>
        <taxon>Aspergillus subgen. Fumigati</taxon>
    </lineage>
</organism>
<proteinExistence type="predicted"/>
<dbReference type="PROSITE" id="PS51471">
    <property type="entry name" value="FE2OG_OXY"/>
    <property type="match status" value="1"/>
</dbReference>
<dbReference type="InterPro" id="IPR005123">
    <property type="entry name" value="Oxoglu/Fe-dep_dioxygenase_dom"/>
</dbReference>
<keyword evidence="8" id="KW-1185">Reference proteome</keyword>
<dbReference type="InterPro" id="IPR004574">
    <property type="entry name" value="Alkb"/>
</dbReference>
<keyword evidence="1 5" id="KW-0479">Metal-binding</keyword>
<dbReference type="Pfam" id="PF13532">
    <property type="entry name" value="2OG-FeII_Oxy_2"/>
    <property type="match status" value="1"/>
</dbReference>
<evidence type="ECO:0000313" key="8">
    <source>
        <dbReference type="Proteomes" id="UP000234474"/>
    </source>
</evidence>
<dbReference type="GO" id="GO:0046872">
    <property type="term" value="F:metal ion binding"/>
    <property type="evidence" value="ECO:0007669"/>
    <property type="project" value="UniProtKB-KW"/>
</dbReference>
<dbReference type="RefSeq" id="XP_024684167.1">
    <property type="nucleotide sequence ID" value="XM_024830726.1"/>
</dbReference>
<keyword evidence="4 5" id="KW-0408">Iron</keyword>
<feature type="binding site" evidence="5">
    <location>
        <position position="222"/>
    </location>
    <ligand>
        <name>Fe cation</name>
        <dbReference type="ChEBI" id="CHEBI:24875"/>
        <note>catalytic</note>
    </ligand>
</feature>
<dbReference type="OrthoDB" id="6614653at2759"/>
<evidence type="ECO:0000313" key="7">
    <source>
        <dbReference type="EMBL" id="PKX95572.1"/>
    </source>
</evidence>
<dbReference type="InterPro" id="IPR037151">
    <property type="entry name" value="AlkB-like_sf"/>
</dbReference>
<feature type="domain" description="Fe2OG dioxygenase" evidence="6">
    <location>
        <begin position="204"/>
        <end position="326"/>
    </location>
</feature>
<dbReference type="PANTHER" id="PTHR16557">
    <property type="entry name" value="ALKYLATED DNA REPAIR PROTEIN ALKB-RELATED"/>
    <property type="match status" value="1"/>
</dbReference>
<dbReference type="GO" id="GO:0051213">
    <property type="term" value="F:dioxygenase activity"/>
    <property type="evidence" value="ECO:0007669"/>
    <property type="project" value="UniProtKB-KW"/>
</dbReference>
<feature type="binding site" evidence="5">
    <location>
        <position position="276"/>
    </location>
    <ligand>
        <name>Fe cation</name>
        <dbReference type="ChEBI" id="CHEBI:24875"/>
        <note>catalytic</note>
    </ligand>
</feature>
<dbReference type="GO" id="GO:0005634">
    <property type="term" value="C:nucleus"/>
    <property type="evidence" value="ECO:0007669"/>
    <property type="project" value="TreeGrafter"/>
</dbReference>
<dbReference type="OMA" id="CEVIRLR"/>
<evidence type="ECO:0000256" key="3">
    <source>
        <dbReference type="ARBA" id="ARBA00023002"/>
    </source>
</evidence>
<name>A0A2I1CD77_ASPN1</name>
<dbReference type="STRING" id="1392255.A0A2I1CD77"/>
<reference evidence="8" key="1">
    <citation type="journal article" date="2018" name="Proc. Natl. Acad. Sci. U.S.A.">
        <title>Linking secondary metabolites to gene clusters through genome sequencing of six diverse Aspergillus species.</title>
        <authorList>
            <person name="Kaerboelling I."/>
            <person name="Vesth T.C."/>
            <person name="Frisvad J.C."/>
            <person name="Nybo J.L."/>
            <person name="Theobald S."/>
            <person name="Kuo A."/>
            <person name="Bowyer P."/>
            <person name="Matsuda Y."/>
            <person name="Mondo S."/>
            <person name="Lyhne E.K."/>
            <person name="Kogle M.E."/>
            <person name="Clum A."/>
            <person name="Lipzen A."/>
            <person name="Salamov A."/>
            <person name="Ngan C.Y."/>
            <person name="Daum C."/>
            <person name="Chiniquy J."/>
            <person name="Barry K."/>
            <person name="LaButti K."/>
            <person name="Haridas S."/>
            <person name="Simmons B.A."/>
            <person name="Magnuson J.K."/>
            <person name="Mortensen U.H."/>
            <person name="Larsen T.O."/>
            <person name="Grigoriev I.V."/>
            <person name="Baker S.E."/>
            <person name="Andersen M.R."/>
        </authorList>
    </citation>
    <scope>NUCLEOTIDE SEQUENCE [LARGE SCALE GENOMIC DNA]</scope>
    <source>
        <strain evidence="8">IBT 16806</strain>
    </source>
</reference>
<feature type="binding site" evidence="5">
    <location>
        <position position="224"/>
    </location>
    <ligand>
        <name>Fe cation</name>
        <dbReference type="ChEBI" id="CHEBI:24875"/>
        <note>catalytic</note>
    </ligand>
</feature>
<accession>A0A2I1CD77</accession>
<dbReference type="Gene3D" id="2.60.120.590">
    <property type="entry name" value="Alpha-ketoglutarate-dependent dioxygenase AlkB-like"/>
    <property type="match status" value="1"/>
</dbReference>
<dbReference type="InterPro" id="IPR027450">
    <property type="entry name" value="AlkB-like"/>
</dbReference>
<gene>
    <name evidence="7" type="ORF">P174DRAFT_481758</name>
</gene>
<dbReference type="GO" id="GO:0005737">
    <property type="term" value="C:cytoplasm"/>
    <property type="evidence" value="ECO:0007669"/>
    <property type="project" value="TreeGrafter"/>
</dbReference>
<comment type="cofactor">
    <cofactor evidence="5">
        <name>Fe(2+)</name>
        <dbReference type="ChEBI" id="CHEBI:29033"/>
    </cofactor>
    <text evidence="5">Binds 1 Fe(2+) ion per subunit.</text>
</comment>
<evidence type="ECO:0000256" key="4">
    <source>
        <dbReference type="ARBA" id="ARBA00023004"/>
    </source>
</evidence>